<proteinExistence type="predicted"/>
<evidence type="ECO:0000313" key="3">
    <source>
        <dbReference type="Proteomes" id="UP000005824"/>
    </source>
</evidence>
<dbReference type="NCBIfam" id="NF038122">
    <property type="entry name" value="metallo_LGF"/>
    <property type="match status" value="1"/>
</dbReference>
<feature type="signal peptide" evidence="1">
    <location>
        <begin position="1"/>
        <end position="23"/>
    </location>
</feature>
<sequence length="316" mass="33552">MRGTKLFYVFGLGLLLGQPSSRALVINPTYDSSVTSLANAAQWESGFQGAIQEFENNFNDPITINITFKANPGTSIFGHSNYTVHNTYTFSQIVSALQSHATTAADNVALASLTADPTGGGNYVLNDAQAKALGFRSATNPSSDGTVTIGAGYNFTFDPNNRAVSGEYDFIGIVEHEISEVMGRASGLGASFGTGQFSSVYEIFDLFRYTAPHVQTVNPNDTGVYFSINGGVTNLHGFNSVPGEDLQDWAGTTPYTADAFNAFSFSGYKNGLSSEDLMAMDVMGYSYVPEPGAGSLAVAGATLCAGSRRRRKLTRS</sequence>
<protein>
    <recommendedName>
        <fullName evidence="4">PEP-CTERM protein-sorting domain-containing protein</fullName>
    </recommendedName>
</protein>
<keyword evidence="1" id="KW-0732">Signal</keyword>
<dbReference type="EMBL" id="ABVL01000031">
    <property type="protein sequence ID" value="EDY16526.1"/>
    <property type="molecule type" value="Genomic_DNA"/>
</dbReference>
<comment type="caution">
    <text evidence="2">The sequence shown here is derived from an EMBL/GenBank/DDBJ whole genome shotgun (WGS) entry which is preliminary data.</text>
</comment>
<dbReference type="Proteomes" id="UP000005824">
    <property type="component" value="Unassembled WGS sequence"/>
</dbReference>
<name>B4DAK8_9BACT</name>
<evidence type="ECO:0008006" key="4">
    <source>
        <dbReference type="Google" id="ProtNLM"/>
    </source>
</evidence>
<dbReference type="InParanoid" id="B4DAK8"/>
<feature type="chain" id="PRO_5002803073" description="PEP-CTERM protein-sorting domain-containing protein" evidence="1">
    <location>
        <begin position="24"/>
        <end position="316"/>
    </location>
</feature>
<dbReference type="AlphaFoldDB" id="B4DAK8"/>
<dbReference type="eggNOG" id="COG2931">
    <property type="taxonomic scope" value="Bacteria"/>
</dbReference>
<evidence type="ECO:0000313" key="2">
    <source>
        <dbReference type="EMBL" id="EDY16526.1"/>
    </source>
</evidence>
<gene>
    <name evidence="2" type="ORF">CfE428DRAFT_5949</name>
</gene>
<accession>B4DAK8</accession>
<evidence type="ECO:0000256" key="1">
    <source>
        <dbReference type="SAM" id="SignalP"/>
    </source>
</evidence>
<dbReference type="RefSeq" id="WP_006983269.1">
    <property type="nucleotide sequence ID" value="NZ_ABVL01000031.1"/>
</dbReference>
<reference evidence="2 3" key="1">
    <citation type="journal article" date="2011" name="J. Bacteriol.">
        <title>Genome sequence of Chthoniobacter flavus Ellin428, an aerobic heterotrophic soil bacterium.</title>
        <authorList>
            <person name="Kant R."/>
            <person name="van Passel M.W."/>
            <person name="Palva A."/>
            <person name="Lucas S."/>
            <person name="Lapidus A."/>
            <person name="Glavina Del Rio T."/>
            <person name="Dalin E."/>
            <person name="Tice H."/>
            <person name="Bruce D."/>
            <person name="Goodwin L."/>
            <person name="Pitluck S."/>
            <person name="Larimer F.W."/>
            <person name="Land M.L."/>
            <person name="Hauser L."/>
            <person name="Sangwan P."/>
            <person name="de Vos W.M."/>
            <person name="Janssen P.H."/>
            <person name="Smidt H."/>
        </authorList>
    </citation>
    <scope>NUCLEOTIDE SEQUENCE [LARGE SCALE GENOMIC DNA]</scope>
    <source>
        <strain evidence="2 3">Ellin428</strain>
    </source>
</reference>
<dbReference type="STRING" id="497964.CfE428DRAFT_5949"/>
<organism evidence="2 3">
    <name type="scientific">Chthoniobacter flavus Ellin428</name>
    <dbReference type="NCBI Taxonomy" id="497964"/>
    <lineage>
        <taxon>Bacteria</taxon>
        <taxon>Pseudomonadati</taxon>
        <taxon>Verrucomicrobiota</taxon>
        <taxon>Spartobacteria</taxon>
        <taxon>Chthoniobacterales</taxon>
        <taxon>Chthoniobacteraceae</taxon>
        <taxon>Chthoniobacter</taxon>
    </lineage>
</organism>
<keyword evidence="3" id="KW-1185">Reference proteome</keyword>